<sequence>PAAAVHIKAGCVPGYSGQDCQSECPVCDAGVSCNPLTGTCDGLLYSRQLAGTQAAAYISLKCPPFAGWVFTHGSCVLLEHKGSQWEAKPICRRYLAAEVLEIKPAPDPLCVTPSEGRGPETRCPLGSRWSCQRAEGQSVGLPPRKTFSACVRGAGSQGAQGECGPFPWAPAAGS</sequence>
<protein>
    <submittedName>
        <fullName evidence="1">Uncharacterized protein</fullName>
    </submittedName>
</protein>
<keyword evidence="2" id="KW-1185">Reference proteome</keyword>
<accession>A0A8T1SDN0</accession>
<comment type="caution">
    <text evidence="1">The sequence shown here is derived from an EMBL/GenBank/DDBJ whole genome shotgun (WGS) entry which is preliminary data.</text>
</comment>
<dbReference type="EMBL" id="JAHGAV010000286">
    <property type="protein sequence ID" value="KAG6926971.1"/>
    <property type="molecule type" value="Genomic_DNA"/>
</dbReference>
<feature type="non-terminal residue" evidence="1">
    <location>
        <position position="174"/>
    </location>
</feature>
<dbReference type="AlphaFoldDB" id="A0A8T1SDN0"/>
<organism evidence="1 2">
    <name type="scientific">Chelydra serpentina</name>
    <name type="common">Snapping turtle</name>
    <name type="synonym">Testudo serpentina</name>
    <dbReference type="NCBI Taxonomy" id="8475"/>
    <lineage>
        <taxon>Eukaryota</taxon>
        <taxon>Metazoa</taxon>
        <taxon>Chordata</taxon>
        <taxon>Craniata</taxon>
        <taxon>Vertebrata</taxon>
        <taxon>Euteleostomi</taxon>
        <taxon>Archelosauria</taxon>
        <taxon>Testudinata</taxon>
        <taxon>Testudines</taxon>
        <taxon>Cryptodira</taxon>
        <taxon>Durocryptodira</taxon>
        <taxon>Americhelydia</taxon>
        <taxon>Chelydroidea</taxon>
        <taxon>Chelydridae</taxon>
        <taxon>Chelydra</taxon>
    </lineage>
</organism>
<evidence type="ECO:0000313" key="2">
    <source>
        <dbReference type="Proteomes" id="UP000765507"/>
    </source>
</evidence>
<proteinExistence type="predicted"/>
<reference evidence="1 2" key="1">
    <citation type="journal article" date="2020" name="G3 (Bethesda)">
        <title>Draft Genome of the Common Snapping Turtle, Chelydra serpentina, a Model for Phenotypic Plasticity in Reptiles.</title>
        <authorList>
            <person name="Das D."/>
            <person name="Singh S.K."/>
            <person name="Bierstedt J."/>
            <person name="Erickson A."/>
            <person name="Galli G.L.J."/>
            <person name="Crossley D.A. 2nd"/>
            <person name="Rhen T."/>
        </authorList>
    </citation>
    <scope>NUCLEOTIDE SEQUENCE [LARGE SCALE GENOMIC DNA]</scope>
    <source>
        <strain evidence="1">KW</strain>
    </source>
</reference>
<dbReference type="Proteomes" id="UP000765507">
    <property type="component" value="Unassembled WGS sequence"/>
</dbReference>
<evidence type="ECO:0000313" key="1">
    <source>
        <dbReference type="EMBL" id="KAG6926971.1"/>
    </source>
</evidence>
<gene>
    <name evidence="1" type="ORF">G0U57_010727</name>
</gene>
<name>A0A8T1SDN0_CHESE</name>